<dbReference type="Pfam" id="PF01522">
    <property type="entry name" value="Polysacc_deac_1"/>
    <property type="match status" value="1"/>
</dbReference>
<dbReference type="PANTHER" id="PTHR10587">
    <property type="entry name" value="GLYCOSYL TRANSFERASE-RELATED"/>
    <property type="match status" value="1"/>
</dbReference>
<sequence length="323" mass="37032">MQTLSFTKSKSHKMKTLPLLLILFSTALAIGQEKKICISIDDVPAVKYNSKNRNLDKEITLKLIKTFKEYSIPAIGFVNEKKLYKKGKLDSTKLELLHLWLKNGCDLGNHTYSHFDYNNVPESDYFKDIIDGQEVTKPLLNEYGKTIKYFRHPYLHTGSDSLKAIKLQEFLSENGYTSCPVTIDNDDYLFAKAYHIALTKNDNSMAATIAENYIDYMEKILLLFERKSTEVFGKNIAQSLLIHASLLNADYLDELAMLYKKHGYTFVSQEEVLNQKEYATEINTYSSRGLSWIYRRGMSLGKGDDIMSESIDVPDAIIQYAKE</sequence>
<dbReference type="Gene3D" id="3.20.20.370">
    <property type="entry name" value="Glycoside hydrolase/deacetylase"/>
    <property type="match status" value="1"/>
</dbReference>
<dbReference type="PROSITE" id="PS51677">
    <property type="entry name" value="NODB"/>
    <property type="match status" value="1"/>
</dbReference>
<dbReference type="PANTHER" id="PTHR10587:SF133">
    <property type="entry name" value="CHITIN DEACETYLASE 1-RELATED"/>
    <property type="match status" value="1"/>
</dbReference>
<dbReference type="OrthoDB" id="115239at2"/>
<accession>A0A2Z4G7I3</accession>
<dbReference type="EMBL" id="CP029480">
    <property type="protein sequence ID" value="AWV97043.1"/>
    <property type="molecule type" value="Genomic_DNA"/>
</dbReference>
<dbReference type="GO" id="GO:0046872">
    <property type="term" value="F:metal ion binding"/>
    <property type="evidence" value="ECO:0007669"/>
    <property type="project" value="UniProtKB-KW"/>
</dbReference>
<dbReference type="GO" id="GO:0016810">
    <property type="term" value="F:hydrolase activity, acting on carbon-nitrogen (but not peptide) bonds"/>
    <property type="evidence" value="ECO:0007669"/>
    <property type="project" value="InterPro"/>
</dbReference>
<dbReference type="AlphaFoldDB" id="A0A2Z4G7I3"/>
<dbReference type="InterPro" id="IPR002509">
    <property type="entry name" value="NODB_dom"/>
</dbReference>
<dbReference type="SUPFAM" id="SSF88713">
    <property type="entry name" value="Glycoside hydrolase/deacetylase"/>
    <property type="match status" value="1"/>
</dbReference>
<dbReference type="GO" id="GO:0016020">
    <property type="term" value="C:membrane"/>
    <property type="evidence" value="ECO:0007669"/>
    <property type="project" value="TreeGrafter"/>
</dbReference>
<keyword evidence="1" id="KW-0479">Metal-binding</keyword>
<feature type="domain" description="NodB homology" evidence="3">
    <location>
        <begin position="34"/>
        <end position="267"/>
    </location>
</feature>
<dbReference type="GO" id="GO:0005975">
    <property type="term" value="P:carbohydrate metabolic process"/>
    <property type="evidence" value="ECO:0007669"/>
    <property type="project" value="InterPro"/>
</dbReference>
<dbReference type="InterPro" id="IPR011330">
    <property type="entry name" value="Glyco_hydro/deAcase_b/a-brl"/>
</dbReference>
<evidence type="ECO:0000256" key="1">
    <source>
        <dbReference type="ARBA" id="ARBA00022723"/>
    </source>
</evidence>
<gene>
    <name evidence="4" type="ORF">DJ013_02155</name>
</gene>
<name>A0A2Z4G7I3_9BACT</name>
<keyword evidence="5" id="KW-1185">Reference proteome</keyword>
<reference evidence="4 5" key="1">
    <citation type="submission" date="2018-05" db="EMBL/GenBank/DDBJ databases">
        <title>Complete genome sequence of Arcticibacterium luteifluviistationis SM1504T, a cytophagaceae bacterium isolated from Arctic surface seawater.</title>
        <authorList>
            <person name="Li Y."/>
            <person name="Qin Q.-L."/>
        </authorList>
    </citation>
    <scope>NUCLEOTIDE SEQUENCE [LARGE SCALE GENOMIC DNA]</scope>
    <source>
        <strain evidence="4 5">SM1504</strain>
    </source>
</reference>
<dbReference type="InterPro" id="IPR050248">
    <property type="entry name" value="Polysacc_deacetylase_ArnD"/>
</dbReference>
<evidence type="ECO:0000256" key="2">
    <source>
        <dbReference type="ARBA" id="ARBA00022801"/>
    </source>
</evidence>
<evidence type="ECO:0000259" key="3">
    <source>
        <dbReference type="PROSITE" id="PS51677"/>
    </source>
</evidence>
<evidence type="ECO:0000313" key="5">
    <source>
        <dbReference type="Proteomes" id="UP000249873"/>
    </source>
</evidence>
<organism evidence="4 5">
    <name type="scientific">Arcticibacterium luteifluviistationis</name>
    <dbReference type="NCBI Taxonomy" id="1784714"/>
    <lineage>
        <taxon>Bacteria</taxon>
        <taxon>Pseudomonadati</taxon>
        <taxon>Bacteroidota</taxon>
        <taxon>Cytophagia</taxon>
        <taxon>Cytophagales</taxon>
        <taxon>Leadbetterellaceae</taxon>
        <taxon>Arcticibacterium</taxon>
    </lineage>
</organism>
<protein>
    <submittedName>
        <fullName evidence="4">Polysaccharide deacetylase-like protein</fullName>
    </submittedName>
</protein>
<dbReference type="Proteomes" id="UP000249873">
    <property type="component" value="Chromosome"/>
</dbReference>
<dbReference type="CDD" id="cd10960">
    <property type="entry name" value="CE4_NodB_like_1"/>
    <property type="match status" value="1"/>
</dbReference>
<keyword evidence="2" id="KW-0378">Hydrolase</keyword>
<evidence type="ECO:0000313" key="4">
    <source>
        <dbReference type="EMBL" id="AWV97043.1"/>
    </source>
</evidence>
<proteinExistence type="predicted"/>
<dbReference type="KEGG" id="als:DJ013_02155"/>